<evidence type="ECO:0000256" key="1">
    <source>
        <dbReference type="SAM" id="MobiDB-lite"/>
    </source>
</evidence>
<dbReference type="InParanoid" id="D6WP64"/>
<evidence type="ECO:0000313" key="2">
    <source>
        <dbReference type="EMBL" id="EFA07266.1"/>
    </source>
</evidence>
<dbReference type="HOGENOM" id="CLU_2295223_0_0_1"/>
<reference evidence="2 3" key="2">
    <citation type="journal article" date="2010" name="Nucleic Acids Res.">
        <title>BeetleBase in 2010: revisions to provide comprehensive genomic information for Tribolium castaneum.</title>
        <authorList>
            <person name="Kim H.S."/>
            <person name="Murphy T."/>
            <person name="Xia J."/>
            <person name="Caragea D."/>
            <person name="Park Y."/>
            <person name="Beeman R.W."/>
            <person name="Lorenzen M.D."/>
            <person name="Butcher S."/>
            <person name="Manak J.R."/>
            <person name="Brown S.J."/>
        </authorList>
    </citation>
    <scope>GENOME REANNOTATION</scope>
    <source>
        <strain evidence="2 3">Georgia GA2</strain>
    </source>
</reference>
<dbReference type="Proteomes" id="UP000007266">
    <property type="component" value="Linkage group 7"/>
</dbReference>
<sequence length="101" mass="11608">MNKPVHFTTVPVRFRSFRNVGDTSRKVRSNRYLASPENHSHNQPENPQARSLPLNTTAMLKHHGASTPTKLLDRRLEWRAVAALLVANHVRKNMMCNTRLI</sequence>
<dbReference type="EMBL" id="KQ971352">
    <property type="protein sequence ID" value="EFA07266.1"/>
    <property type="molecule type" value="Genomic_DNA"/>
</dbReference>
<feature type="compositionally biased region" description="Polar residues" evidence="1">
    <location>
        <begin position="41"/>
        <end position="50"/>
    </location>
</feature>
<protein>
    <submittedName>
        <fullName evidence="2">Uncharacterized protein</fullName>
    </submittedName>
</protein>
<gene>
    <name evidence="2" type="primary">GLEAN_13297</name>
    <name evidence="2" type="ORF">TcasGA2_TC013297</name>
</gene>
<proteinExistence type="predicted"/>
<name>D6WP64_TRICA</name>
<accession>D6WP64</accession>
<feature type="region of interest" description="Disordered" evidence="1">
    <location>
        <begin position="25"/>
        <end position="50"/>
    </location>
</feature>
<dbReference type="AlphaFoldDB" id="D6WP64"/>
<organism evidence="2 3">
    <name type="scientific">Tribolium castaneum</name>
    <name type="common">Red flour beetle</name>
    <dbReference type="NCBI Taxonomy" id="7070"/>
    <lineage>
        <taxon>Eukaryota</taxon>
        <taxon>Metazoa</taxon>
        <taxon>Ecdysozoa</taxon>
        <taxon>Arthropoda</taxon>
        <taxon>Hexapoda</taxon>
        <taxon>Insecta</taxon>
        <taxon>Pterygota</taxon>
        <taxon>Neoptera</taxon>
        <taxon>Endopterygota</taxon>
        <taxon>Coleoptera</taxon>
        <taxon>Polyphaga</taxon>
        <taxon>Cucujiformia</taxon>
        <taxon>Tenebrionidae</taxon>
        <taxon>Tenebrionidae incertae sedis</taxon>
        <taxon>Tribolium</taxon>
    </lineage>
</organism>
<reference evidence="2 3" key="1">
    <citation type="journal article" date="2008" name="Nature">
        <title>The genome of the model beetle and pest Tribolium castaneum.</title>
        <authorList>
            <consortium name="Tribolium Genome Sequencing Consortium"/>
            <person name="Richards S."/>
            <person name="Gibbs R.A."/>
            <person name="Weinstock G.M."/>
            <person name="Brown S.J."/>
            <person name="Denell R."/>
            <person name="Beeman R.W."/>
            <person name="Gibbs R."/>
            <person name="Beeman R.W."/>
            <person name="Brown S.J."/>
            <person name="Bucher G."/>
            <person name="Friedrich M."/>
            <person name="Grimmelikhuijzen C.J."/>
            <person name="Klingler M."/>
            <person name="Lorenzen M."/>
            <person name="Richards S."/>
            <person name="Roth S."/>
            <person name="Schroder R."/>
            <person name="Tautz D."/>
            <person name="Zdobnov E.M."/>
            <person name="Muzny D."/>
            <person name="Gibbs R.A."/>
            <person name="Weinstock G.M."/>
            <person name="Attaway T."/>
            <person name="Bell S."/>
            <person name="Buhay C.J."/>
            <person name="Chandrabose M.N."/>
            <person name="Chavez D."/>
            <person name="Clerk-Blankenburg K.P."/>
            <person name="Cree A."/>
            <person name="Dao M."/>
            <person name="Davis C."/>
            <person name="Chacko J."/>
            <person name="Dinh H."/>
            <person name="Dugan-Rocha S."/>
            <person name="Fowler G."/>
            <person name="Garner T.T."/>
            <person name="Garnes J."/>
            <person name="Gnirke A."/>
            <person name="Hawes A."/>
            <person name="Hernandez J."/>
            <person name="Hines S."/>
            <person name="Holder M."/>
            <person name="Hume J."/>
            <person name="Jhangiani S.N."/>
            <person name="Joshi V."/>
            <person name="Khan Z.M."/>
            <person name="Jackson L."/>
            <person name="Kovar C."/>
            <person name="Kowis A."/>
            <person name="Lee S."/>
            <person name="Lewis L.R."/>
            <person name="Margolis J."/>
            <person name="Morgan M."/>
            <person name="Nazareth L.V."/>
            <person name="Nguyen N."/>
            <person name="Okwuonu G."/>
            <person name="Parker D."/>
            <person name="Richards S."/>
            <person name="Ruiz S.J."/>
            <person name="Santibanez J."/>
            <person name="Savard J."/>
            <person name="Scherer S.E."/>
            <person name="Schneider B."/>
            <person name="Sodergren E."/>
            <person name="Tautz D."/>
            <person name="Vattahil S."/>
            <person name="Villasana D."/>
            <person name="White C.S."/>
            <person name="Wright R."/>
            <person name="Park Y."/>
            <person name="Beeman R.W."/>
            <person name="Lord J."/>
            <person name="Oppert B."/>
            <person name="Lorenzen M."/>
            <person name="Brown S."/>
            <person name="Wang L."/>
            <person name="Savard J."/>
            <person name="Tautz D."/>
            <person name="Richards S."/>
            <person name="Weinstock G."/>
            <person name="Gibbs R.A."/>
            <person name="Liu Y."/>
            <person name="Worley K."/>
            <person name="Weinstock G."/>
            <person name="Elsik C.G."/>
            <person name="Reese J.T."/>
            <person name="Elhaik E."/>
            <person name="Landan G."/>
            <person name="Graur D."/>
            <person name="Arensburger P."/>
            <person name="Atkinson P."/>
            <person name="Beeman R.W."/>
            <person name="Beidler J."/>
            <person name="Brown S.J."/>
            <person name="Demuth J.P."/>
            <person name="Drury D.W."/>
            <person name="Du Y.Z."/>
            <person name="Fujiwara H."/>
            <person name="Lorenzen M."/>
            <person name="Maselli V."/>
            <person name="Osanai M."/>
            <person name="Park Y."/>
            <person name="Robertson H.M."/>
            <person name="Tu Z."/>
            <person name="Wang J.J."/>
            <person name="Wang S."/>
            <person name="Richards S."/>
            <person name="Song H."/>
            <person name="Zhang L."/>
            <person name="Sodergren E."/>
            <person name="Werner D."/>
            <person name="Stanke M."/>
            <person name="Morgenstern B."/>
            <person name="Solovyev V."/>
            <person name="Kosarev P."/>
            <person name="Brown G."/>
            <person name="Chen H.C."/>
            <person name="Ermolaeva O."/>
            <person name="Hlavina W."/>
            <person name="Kapustin Y."/>
            <person name="Kiryutin B."/>
            <person name="Kitts P."/>
            <person name="Maglott D."/>
            <person name="Pruitt K."/>
            <person name="Sapojnikov V."/>
            <person name="Souvorov A."/>
            <person name="Mackey A.J."/>
            <person name="Waterhouse R.M."/>
            <person name="Wyder S."/>
            <person name="Zdobnov E.M."/>
            <person name="Zdobnov E.M."/>
            <person name="Wyder S."/>
            <person name="Kriventseva E.V."/>
            <person name="Kadowaki T."/>
            <person name="Bork P."/>
            <person name="Aranda M."/>
            <person name="Bao R."/>
            <person name="Beermann A."/>
            <person name="Berns N."/>
            <person name="Bolognesi R."/>
            <person name="Bonneton F."/>
            <person name="Bopp D."/>
            <person name="Brown S.J."/>
            <person name="Bucher G."/>
            <person name="Butts T."/>
            <person name="Chaumot A."/>
            <person name="Denell R.E."/>
            <person name="Ferrier D.E."/>
            <person name="Friedrich M."/>
            <person name="Gordon C.M."/>
            <person name="Jindra M."/>
            <person name="Klingler M."/>
            <person name="Lan Q."/>
            <person name="Lattorff H.M."/>
            <person name="Laudet V."/>
            <person name="von Levetsow C."/>
            <person name="Liu Z."/>
            <person name="Lutz R."/>
            <person name="Lynch J.A."/>
            <person name="da Fonseca R.N."/>
            <person name="Posnien N."/>
            <person name="Reuter R."/>
            <person name="Roth S."/>
            <person name="Savard J."/>
            <person name="Schinko J.B."/>
            <person name="Schmitt C."/>
            <person name="Schoppmeier M."/>
            <person name="Schroder R."/>
            <person name="Shippy T.D."/>
            <person name="Simonnet F."/>
            <person name="Marques-Souza H."/>
            <person name="Tautz D."/>
            <person name="Tomoyasu Y."/>
            <person name="Trauner J."/>
            <person name="Van der Zee M."/>
            <person name="Vervoort M."/>
            <person name="Wittkopp N."/>
            <person name="Wimmer E.A."/>
            <person name="Yang X."/>
            <person name="Jones A.K."/>
            <person name="Sattelle D.B."/>
            <person name="Ebert P.R."/>
            <person name="Nelson D."/>
            <person name="Scott J.G."/>
            <person name="Beeman R.W."/>
            <person name="Muthukrishnan S."/>
            <person name="Kramer K.J."/>
            <person name="Arakane Y."/>
            <person name="Beeman R.W."/>
            <person name="Zhu Q."/>
            <person name="Hogenkamp D."/>
            <person name="Dixit R."/>
            <person name="Oppert B."/>
            <person name="Jiang H."/>
            <person name="Zou Z."/>
            <person name="Marshall J."/>
            <person name="Elpidina E."/>
            <person name="Vinokurov K."/>
            <person name="Oppert C."/>
            <person name="Zou Z."/>
            <person name="Evans J."/>
            <person name="Lu Z."/>
            <person name="Zhao P."/>
            <person name="Sumathipala N."/>
            <person name="Altincicek B."/>
            <person name="Vilcinskas A."/>
            <person name="Williams M."/>
            <person name="Hultmark D."/>
            <person name="Hetru C."/>
            <person name="Jiang H."/>
            <person name="Grimmelikhuijzen C.J."/>
            <person name="Hauser F."/>
            <person name="Cazzamali G."/>
            <person name="Williamson M."/>
            <person name="Park Y."/>
            <person name="Li B."/>
            <person name="Tanaka Y."/>
            <person name="Predel R."/>
            <person name="Neupert S."/>
            <person name="Schachtner J."/>
            <person name="Verleyen P."/>
            <person name="Raible F."/>
            <person name="Bork P."/>
            <person name="Friedrich M."/>
            <person name="Walden K.K."/>
            <person name="Robertson H.M."/>
            <person name="Angeli S."/>
            <person name="Foret S."/>
            <person name="Bucher G."/>
            <person name="Schuetz S."/>
            <person name="Maleszka R."/>
            <person name="Wimmer E.A."/>
            <person name="Beeman R.W."/>
            <person name="Lorenzen M."/>
            <person name="Tomoyasu Y."/>
            <person name="Miller S.C."/>
            <person name="Grossmann D."/>
            <person name="Bucher G."/>
        </authorList>
    </citation>
    <scope>NUCLEOTIDE SEQUENCE [LARGE SCALE GENOMIC DNA]</scope>
    <source>
        <strain evidence="2 3">Georgia GA2</strain>
    </source>
</reference>
<keyword evidence="3" id="KW-1185">Reference proteome</keyword>
<evidence type="ECO:0000313" key="3">
    <source>
        <dbReference type="Proteomes" id="UP000007266"/>
    </source>
</evidence>